<dbReference type="Proteomes" id="UP000266841">
    <property type="component" value="Unassembled WGS sequence"/>
</dbReference>
<name>K0SJL8_THAOC</name>
<proteinExistence type="predicted"/>
<comment type="caution">
    <text evidence="1">The sequence shown here is derived from an EMBL/GenBank/DDBJ whole genome shotgun (WGS) entry which is preliminary data.</text>
</comment>
<reference evidence="1 2" key="1">
    <citation type="journal article" date="2012" name="Genome Biol.">
        <title>Genome and low-iron response of an oceanic diatom adapted to chronic iron limitation.</title>
        <authorList>
            <person name="Lommer M."/>
            <person name="Specht M."/>
            <person name="Roy A.S."/>
            <person name="Kraemer L."/>
            <person name="Andreson R."/>
            <person name="Gutowska M.A."/>
            <person name="Wolf J."/>
            <person name="Bergner S.V."/>
            <person name="Schilhabel M.B."/>
            <person name="Klostermeier U.C."/>
            <person name="Beiko R.G."/>
            <person name="Rosenstiel P."/>
            <person name="Hippler M."/>
            <person name="Laroche J."/>
        </authorList>
    </citation>
    <scope>NUCLEOTIDE SEQUENCE [LARGE SCALE GENOMIC DNA]</scope>
    <source>
        <strain evidence="1 2">CCMP1005</strain>
    </source>
</reference>
<gene>
    <name evidence="1" type="ORF">THAOC_18389</name>
</gene>
<accession>K0SJL8</accession>
<feature type="non-terminal residue" evidence="1">
    <location>
        <position position="1"/>
    </location>
</feature>
<sequence length="79" mass="7747">AIRLIVTRNLAPGPGGVTAGRLVKALPLKLAPGPGGVTAGRLVQSLPIPASWGPAIEHIIAPGDAGGGPTCISVKKALL</sequence>
<keyword evidence="2" id="KW-1185">Reference proteome</keyword>
<dbReference type="AlphaFoldDB" id="K0SJL8"/>
<evidence type="ECO:0000313" key="1">
    <source>
        <dbReference type="EMBL" id="EJK61166.1"/>
    </source>
</evidence>
<protein>
    <submittedName>
        <fullName evidence="1">Uncharacterized protein</fullName>
    </submittedName>
</protein>
<dbReference type="EMBL" id="AGNL01020340">
    <property type="protein sequence ID" value="EJK61166.1"/>
    <property type="molecule type" value="Genomic_DNA"/>
</dbReference>
<evidence type="ECO:0000313" key="2">
    <source>
        <dbReference type="Proteomes" id="UP000266841"/>
    </source>
</evidence>
<organism evidence="1 2">
    <name type="scientific">Thalassiosira oceanica</name>
    <name type="common">Marine diatom</name>
    <dbReference type="NCBI Taxonomy" id="159749"/>
    <lineage>
        <taxon>Eukaryota</taxon>
        <taxon>Sar</taxon>
        <taxon>Stramenopiles</taxon>
        <taxon>Ochrophyta</taxon>
        <taxon>Bacillariophyta</taxon>
        <taxon>Coscinodiscophyceae</taxon>
        <taxon>Thalassiosirophycidae</taxon>
        <taxon>Thalassiosirales</taxon>
        <taxon>Thalassiosiraceae</taxon>
        <taxon>Thalassiosira</taxon>
    </lineage>
</organism>